<evidence type="ECO:0000313" key="1">
    <source>
        <dbReference type="EMBL" id="ACX52201.1"/>
    </source>
</evidence>
<dbReference type="InterPro" id="IPR036465">
    <property type="entry name" value="vWFA_dom_sf"/>
</dbReference>
<dbReference type="EMBL" id="CP001785">
    <property type="protein sequence ID" value="ACX52201.1"/>
    <property type="molecule type" value="Genomic_DNA"/>
</dbReference>
<evidence type="ECO:0000313" key="2">
    <source>
        <dbReference type="Proteomes" id="UP000002620"/>
    </source>
</evidence>
<dbReference type="InterPro" id="IPR006698">
    <property type="entry name" value="UPF0229"/>
</dbReference>
<dbReference type="PANTHER" id="PTHR30510:SF2">
    <property type="entry name" value="UPF0229 PROTEIN YEAH"/>
    <property type="match status" value="1"/>
</dbReference>
<dbReference type="Proteomes" id="UP000002620">
    <property type="component" value="Chromosome"/>
</dbReference>
<organism evidence="1 2">
    <name type="scientific">Ammonifex degensii (strain DSM 10501 / KC4)</name>
    <dbReference type="NCBI Taxonomy" id="429009"/>
    <lineage>
        <taxon>Bacteria</taxon>
        <taxon>Bacillati</taxon>
        <taxon>Bacillota</taxon>
        <taxon>Clostridia</taxon>
        <taxon>Thermoanaerobacterales</taxon>
        <taxon>Thermoanaerobacteraceae</taxon>
        <taxon>Ammonifex</taxon>
    </lineage>
</organism>
<keyword evidence="2" id="KW-1185">Reference proteome</keyword>
<sequence>MNFQIFREDWGLFRKGEEDARRHQEKLKEIIRQRLPELITEESLILADDRRKVRIPLRLVEEFRFRFASHQEMLVGQAGSQPGTDETIVFPGIGRGGGAGTEPGIDYYEAEVSVEEIAEVVFEELALPHYKPKNTANRGIAEEWADLRRQGIRACLDRRRTLLNALKRHAKEGRKGEFRLCPSDLRFRVWRSIESPEARAVVLAMLDTSGSMGPLEKYLARSFFFWMVRFLEANYANVEVVYLAHHTEARETTASEFFRKGESGGTRCSSVYELALDIIETRYPPTEYNIYAFHFSDGDNLPADNERCMELIGRLLEVANLVGYGEIEGPYFYTSTLKTVYQSIAHPRLVVVTLRERKDVYRALKAFFARF</sequence>
<dbReference type="Pfam" id="PF04285">
    <property type="entry name" value="DUF444"/>
    <property type="match status" value="2"/>
</dbReference>
<dbReference type="AlphaFoldDB" id="C9RD74"/>
<dbReference type="eggNOG" id="COG2718">
    <property type="taxonomic scope" value="Bacteria"/>
</dbReference>
<name>C9RD74_AMMDK</name>
<dbReference type="KEGG" id="adg:Adeg_1074"/>
<accession>C9RD74</accession>
<reference evidence="1 2" key="1">
    <citation type="submission" date="2009-10" db="EMBL/GenBank/DDBJ databases">
        <title>Complete sequence of chromosome of Ammonifex degensii KC4.</title>
        <authorList>
            <consortium name="US DOE Joint Genome Institute"/>
            <person name="Kerfeld C."/>
            <person name="Goodner B."/>
            <person name="Huber H."/>
            <person name="Stetter K."/>
            <person name="Lucas S."/>
            <person name="Copeland A."/>
            <person name="Lapidus A."/>
            <person name="Glavina del Rio T."/>
            <person name="Dalin E."/>
            <person name="Tice H."/>
            <person name="Bruce D."/>
            <person name="Goodwin L."/>
            <person name="Pitluck S."/>
            <person name="Saunders E."/>
            <person name="Brettin T."/>
            <person name="Detter J.C."/>
            <person name="Han C."/>
            <person name="Larimer F."/>
            <person name="Land M."/>
            <person name="Hauser L."/>
            <person name="Kyrpides N."/>
            <person name="Ovchinnikova G."/>
            <person name="Richardson P."/>
        </authorList>
    </citation>
    <scope>NUCLEOTIDE SEQUENCE [LARGE SCALE GENOMIC DNA]</scope>
    <source>
        <strain evidence="2">DSM 10501 / KC4</strain>
    </source>
</reference>
<evidence type="ECO:0008006" key="3">
    <source>
        <dbReference type="Google" id="ProtNLM"/>
    </source>
</evidence>
<proteinExistence type="predicted"/>
<dbReference type="HOGENOM" id="CLU_049702_2_0_9"/>
<protein>
    <recommendedName>
        <fullName evidence="3">Sporulation protein YhbH</fullName>
    </recommendedName>
</protein>
<gene>
    <name evidence="1" type="ordered locus">Adeg_1074</name>
</gene>
<dbReference type="PANTHER" id="PTHR30510">
    <property type="entry name" value="UPF0229 PROTEIN YEAH"/>
    <property type="match status" value="1"/>
</dbReference>
<dbReference type="SUPFAM" id="SSF53300">
    <property type="entry name" value="vWA-like"/>
    <property type="match status" value="1"/>
</dbReference>
<dbReference type="STRING" id="429009.Adeg_1074"/>